<protein>
    <submittedName>
        <fullName evidence="3">Uncharacterized protein</fullName>
    </submittedName>
</protein>
<name>A0A8H7C1E7_AGABI</name>
<evidence type="ECO:0000256" key="2">
    <source>
        <dbReference type="SAM" id="MobiDB-lite"/>
    </source>
</evidence>
<dbReference type="AlphaFoldDB" id="A0A8H7C1E7"/>
<feature type="compositionally biased region" description="Acidic residues" evidence="2">
    <location>
        <begin position="46"/>
        <end position="58"/>
    </location>
</feature>
<dbReference type="EMBL" id="JABXXO010000015">
    <property type="protein sequence ID" value="KAF7760438.1"/>
    <property type="molecule type" value="Genomic_DNA"/>
</dbReference>
<reference evidence="3 4" key="1">
    <citation type="journal article" name="Sci. Rep.">
        <title>Telomere-to-telomere assembled and centromere annotated genomes of the two main subspecies of the button mushroom Agaricus bisporus reveal especially polymorphic chromosome ends.</title>
        <authorList>
            <person name="Sonnenberg A.S.M."/>
            <person name="Sedaghat-Telgerd N."/>
            <person name="Lavrijssen B."/>
            <person name="Ohm R.A."/>
            <person name="Hendrickx P.M."/>
            <person name="Scholtmeijer K."/>
            <person name="Baars J.J.P."/>
            <person name="van Peer A."/>
        </authorList>
    </citation>
    <scope>NUCLEOTIDE SEQUENCE [LARGE SCALE GENOMIC DNA]</scope>
    <source>
        <strain evidence="3 4">H119_p4</strain>
    </source>
</reference>
<keyword evidence="1" id="KW-0175">Coiled coil</keyword>
<gene>
    <name evidence="3" type="ORF">Agabi119p4_11114</name>
</gene>
<accession>A0A8H7C1E7</accession>
<feature type="region of interest" description="Disordered" evidence="2">
    <location>
        <begin position="46"/>
        <end position="91"/>
    </location>
</feature>
<dbReference type="Proteomes" id="UP000629468">
    <property type="component" value="Unassembled WGS sequence"/>
</dbReference>
<proteinExistence type="predicted"/>
<evidence type="ECO:0000256" key="1">
    <source>
        <dbReference type="SAM" id="Coils"/>
    </source>
</evidence>
<evidence type="ECO:0000313" key="3">
    <source>
        <dbReference type="EMBL" id="KAF7760438.1"/>
    </source>
</evidence>
<organism evidence="3 4">
    <name type="scientific">Agaricus bisporus var. burnettii</name>
    <dbReference type="NCBI Taxonomy" id="192524"/>
    <lineage>
        <taxon>Eukaryota</taxon>
        <taxon>Fungi</taxon>
        <taxon>Dikarya</taxon>
        <taxon>Basidiomycota</taxon>
        <taxon>Agaricomycotina</taxon>
        <taxon>Agaricomycetes</taxon>
        <taxon>Agaricomycetidae</taxon>
        <taxon>Agaricales</taxon>
        <taxon>Agaricineae</taxon>
        <taxon>Agaricaceae</taxon>
        <taxon>Agaricus</taxon>
    </lineage>
</organism>
<sequence length="91" mass="10591">MPPRKPTPKQDLTDEQLEAQMKAMSKIMAERRKAKERAEMAELVDETDQEFEIMEESVTEGKGKSKEKKWKRAADEEPLPENENPTFVQLK</sequence>
<comment type="caution">
    <text evidence="3">The sequence shown here is derived from an EMBL/GenBank/DDBJ whole genome shotgun (WGS) entry which is preliminary data.</text>
</comment>
<feature type="coiled-coil region" evidence="1">
    <location>
        <begin position="17"/>
        <end position="46"/>
    </location>
</feature>
<evidence type="ECO:0000313" key="4">
    <source>
        <dbReference type="Proteomes" id="UP000629468"/>
    </source>
</evidence>